<dbReference type="InterPro" id="IPR010902">
    <property type="entry name" value="NUMOD4"/>
</dbReference>
<reference evidence="2 3" key="1">
    <citation type="submission" date="2019-03" db="EMBL/GenBank/DDBJ databases">
        <title>Genomic Encyclopedia of Type Strains, Phase IV (KMG-IV): sequencing the most valuable type-strain genomes for metagenomic binning, comparative biology and taxonomic classification.</title>
        <authorList>
            <person name="Goeker M."/>
        </authorList>
    </citation>
    <scope>NUCLEOTIDE SEQUENCE [LARGE SCALE GENOMIC DNA]</scope>
    <source>
        <strain evidence="2 3">DSM 24179</strain>
    </source>
</reference>
<dbReference type="InterPro" id="IPR044925">
    <property type="entry name" value="His-Me_finger_sf"/>
</dbReference>
<dbReference type="GO" id="GO:0004519">
    <property type="term" value="F:endonuclease activity"/>
    <property type="evidence" value="ECO:0007669"/>
    <property type="project" value="UniProtKB-KW"/>
</dbReference>
<proteinExistence type="predicted"/>
<keyword evidence="2" id="KW-0378">Hydrolase</keyword>
<dbReference type="Pfam" id="PF07463">
    <property type="entry name" value="NUMOD4"/>
    <property type="match status" value="1"/>
</dbReference>
<accession>A0A4R2GMN0</accession>
<comment type="caution">
    <text evidence="2">The sequence shown here is derived from an EMBL/GenBank/DDBJ whole genome shotgun (WGS) entry which is preliminary data.</text>
</comment>
<evidence type="ECO:0000313" key="3">
    <source>
        <dbReference type="Proteomes" id="UP000295221"/>
    </source>
</evidence>
<name>A0A4R2GMN0_9BACT</name>
<keyword evidence="2" id="KW-0540">Nuclease</keyword>
<dbReference type="SUPFAM" id="SSF54060">
    <property type="entry name" value="His-Me finger endonucleases"/>
    <property type="match status" value="1"/>
</dbReference>
<dbReference type="RefSeq" id="WP_243699288.1">
    <property type="nucleotide sequence ID" value="NZ_SLWK01000001.1"/>
</dbReference>
<dbReference type="Gene3D" id="3.90.75.20">
    <property type="match status" value="1"/>
</dbReference>
<dbReference type="AlphaFoldDB" id="A0A4R2GMN0"/>
<organism evidence="2 3">
    <name type="scientific">Natronoflexus pectinivorans</name>
    <dbReference type="NCBI Taxonomy" id="682526"/>
    <lineage>
        <taxon>Bacteria</taxon>
        <taxon>Pseudomonadati</taxon>
        <taxon>Bacteroidota</taxon>
        <taxon>Bacteroidia</taxon>
        <taxon>Marinilabiliales</taxon>
        <taxon>Marinilabiliaceae</taxon>
        <taxon>Natronoflexus</taxon>
    </lineage>
</organism>
<gene>
    <name evidence="2" type="ORF">EV194_101155</name>
</gene>
<keyword evidence="3" id="KW-1185">Reference proteome</keyword>
<keyword evidence="2" id="KW-0255">Endonuclease</keyword>
<feature type="domain" description="NUMOD4" evidence="1">
    <location>
        <begin position="19"/>
        <end position="70"/>
    </location>
</feature>
<dbReference type="EMBL" id="SLWK01000001">
    <property type="protein sequence ID" value="TCO10525.1"/>
    <property type="molecule type" value="Genomic_DNA"/>
</dbReference>
<evidence type="ECO:0000313" key="2">
    <source>
        <dbReference type="EMBL" id="TCO10525.1"/>
    </source>
</evidence>
<dbReference type="Proteomes" id="UP000295221">
    <property type="component" value="Unassembled WGS sequence"/>
</dbReference>
<sequence length="208" mass="24315">MKNANLTACPQLKTSFWNEEWKEIHFRKGALRKQYAISNYGRVVSFSDSFENARIVKGGTLKGYKTLPLRPFGKSTTFYVHKLVAEYFLPKPEEGQQFVLHLDYNKTNNFVSNLKWANRKETLAHQQHNPAVLDARQKVRDRNPVEGPKLTMTQVMRLKKKLLDPDRKTKLRIIAKQFGVSEMQLHRIRRGENWGHVQVYFNDNVDGL</sequence>
<protein>
    <submittedName>
        <fullName evidence="2">HNH endonuclease</fullName>
    </submittedName>
</protein>
<evidence type="ECO:0000259" key="1">
    <source>
        <dbReference type="Pfam" id="PF07463"/>
    </source>
</evidence>
<dbReference type="GO" id="GO:0016788">
    <property type="term" value="F:hydrolase activity, acting on ester bonds"/>
    <property type="evidence" value="ECO:0007669"/>
    <property type="project" value="InterPro"/>
</dbReference>